<dbReference type="GO" id="GO:0016887">
    <property type="term" value="F:ATP hydrolysis activity"/>
    <property type="evidence" value="ECO:0007669"/>
    <property type="project" value="InterPro"/>
</dbReference>
<dbReference type="InterPro" id="IPR003959">
    <property type="entry name" value="ATPase_AAA_core"/>
</dbReference>
<dbReference type="PANTHER" id="PTHR43581:SF4">
    <property type="entry name" value="ATP_GTP PHOSPHATASE"/>
    <property type="match status" value="1"/>
</dbReference>
<evidence type="ECO:0000313" key="3">
    <source>
        <dbReference type="Proteomes" id="UP000679213"/>
    </source>
</evidence>
<proteinExistence type="predicted"/>
<keyword evidence="3" id="KW-1185">Reference proteome</keyword>
<feature type="domain" description="ATPase AAA-type core" evidence="1">
    <location>
        <begin position="24"/>
        <end position="315"/>
    </location>
</feature>
<dbReference type="RefSeq" id="WP_214400398.1">
    <property type="nucleotide sequence ID" value="NZ_LR792632.1"/>
</dbReference>
<accession>A0A8D6PU47</accession>
<gene>
    <name evidence="2" type="ORF">MLAUSG7_0513</name>
</gene>
<dbReference type="GO" id="GO:0005524">
    <property type="term" value="F:ATP binding"/>
    <property type="evidence" value="ECO:0007669"/>
    <property type="project" value="InterPro"/>
</dbReference>
<dbReference type="KEGG" id="mesg:MLAUSG7_0513"/>
<dbReference type="EMBL" id="LR792632">
    <property type="protein sequence ID" value="CAB3288033.1"/>
    <property type="molecule type" value="Genomic_DNA"/>
</dbReference>
<dbReference type="InterPro" id="IPR051396">
    <property type="entry name" value="Bact_Antivir_Def_Nuclease"/>
</dbReference>
<sequence length="369" mass="42822">MFKRVKINSFRSISTLEIDDLKRVNLFVGKNNCGKTSVLEGIYLLSNPLSILNLVNIRNFGEKYDFETISNLILSMFRNMDVDIPIEIEGDFDTNIKKKIEIEYDTDFIIQYEEFEGDLPIGLKIKYIINGNSNLDENCFNILVNERKLIISENKSKKSIIPLRMGLRIPILPLRAGFKKYSEVYGVGKSKYLSPKINLKDMIKLMDNLQISKEIGNIIKTLQKIEPSIKDLRIGAYDNIYCDTGAEKLMPINVMGDGLLRMLSILLVMYNAKDGYVFIDEIENGLHYSSLEVLWKGIFEASKEFNVQVFATTHSWECIAAYRKVYDEYVNEMDGIRLYRIEKEDDDFIVIDYDEESMKVALEEKWEMR</sequence>
<dbReference type="Proteomes" id="UP000679213">
    <property type="component" value="Chromosome I"/>
</dbReference>
<dbReference type="Gene3D" id="3.40.50.300">
    <property type="entry name" value="P-loop containing nucleotide triphosphate hydrolases"/>
    <property type="match status" value="1"/>
</dbReference>
<dbReference type="SUPFAM" id="SSF52540">
    <property type="entry name" value="P-loop containing nucleoside triphosphate hydrolases"/>
    <property type="match status" value="1"/>
</dbReference>
<name>A0A8D6PU47_9EURY</name>
<dbReference type="GeneID" id="65883322"/>
<evidence type="ECO:0000259" key="1">
    <source>
        <dbReference type="Pfam" id="PF13304"/>
    </source>
</evidence>
<organism evidence="2 3">
    <name type="scientific">Methanocaldococcus lauensis</name>
    <dbReference type="NCBI Taxonomy" id="2546128"/>
    <lineage>
        <taxon>Archaea</taxon>
        <taxon>Methanobacteriati</taxon>
        <taxon>Methanobacteriota</taxon>
        <taxon>Methanomada group</taxon>
        <taxon>Methanococci</taxon>
        <taxon>Methanococcales</taxon>
        <taxon>Methanocaldococcaceae</taxon>
        <taxon>Methanocaldococcus</taxon>
    </lineage>
</organism>
<dbReference type="InterPro" id="IPR027417">
    <property type="entry name" value="P-loop_NTPase"/>
</dbReference>
<protein>
    <submittedName>
        <fullName evidence="2">ATPase-like protein</fullName>
    </submittedName>
</protein>
<dbReference type="Pfam" id="PF13304">
    <property type="entry name" value="AAA_21"/>
    <property type="match status" value="1"/>
</dbReference>
<evidence type="ECO:0000313" key="2">
    <source>
        <dbReference type="EMBL" id="CAB3288033.1"/>
    </source>
</evidence>
<dbReference type="PANTHER" id="PTHR43581">
    <property type="entry name" value="ATP/GTP PHOSPHATASE"/>
    <property type="match status" value="1"/>
</dbReference>
<dbReference type="AlphaFoldDB" id="A0A8D6PU47"/>
<reference evidence="2 3" key="1">
    <citation type="submission" date="2020-04" db="EMBL/GenBank/DDBJ databases">
        <authorList>
            <consortium name="Genoscope - CEA"/>
            <person name="William W."/>
        </authorList>
    </citation>
    <scope>NUCLEOTIDE SEQUENCE [LARGE SCALE GENOMIC DNA]</scope>
    <source>
        <strain evidence="2 3">SG7</strain>
    </source>
</reference>